<proteinExistence type="predicted"/>
<protein>
    <submittedName>
        <fullName evidence="1">Uncharacterized protein</fullName>
    </submittedName>
</protein>
<dbReference type="EMBL" id="JZRZ01000018">
    <property type="protein sequence ID" value="KKD57294.1"/>
    <property type="molecule type" value="Genomic_DNA"/>
</dbReference>
<sequence>MAIALAGMLAQRVDLQLQLRADVLEHLRRELRQGAGALITEDLRNVAAGDDRRFVNGAMVLVMILTTHRVDAAWFDQRADLFDRRNDVVAAGGESRVRESCWITSATPGRRRARCDSSLRSMPAWQPRPPRLSTSAWMREPARASFARLPPQPSSMSSGWAPIARMFNVMAVS</sequence>
<reference evidence="1 2" key="1">
    <citation type="submission" date="2015-03" db="EMBL/GenBank/DDBJ databases">
        <title>Draft genome of Stenotrophomonas maltophila isolated from urine specimen.</title>
        <authorList>
            <person name="Murugan N."/>
            <person name="Malathi J."/>
            <person name="Umashankar V."/>
            <person name="Madhavan H."/>
        </authorList>
    </citation>
    <scope>NUCLEOTIDE SEQUENCE [LARGE SCALE GENOMIC DNA]</scope>
    <source>
        <strain evidence="1 2">JMNMN1</strain>
    </source>
</reference>
<dbReference type="AlphaFoldDB" id="A0A0F5ZNR7"/>
<gene>
    <name evidence="1" type="ORF">VM57_11105</name>
</gene>
<accession>A0A0F5ZNR7</accession>
<organism evidence="1 2">
    <name type="scientific">Stenotrophomonas maltophilia</name>
    <name type="common">Pseudomonas maltophilia</name>
    <name type="synonym">Xanthomonas maltophilia</name>
    <dbReference type="NCBI Taxonomy" id="40324"/>
    <lineage>
        <taxon>Bacteria</taxon>
        <taxon>Pseudomonadati</taxon>
        <taxon>Pseudomonadota</taxon>
        <taxon>Gammaproteobacteria</taxon>
        <taxon>Lysobacterales</taxon>
        <taxon>Lysobacteraceae</taxon>
        <taxon>Stenotrophomonas</taxon>
        <taxon>Stenotrophomonas maltophilia group</taxon>
    </lineage>
</organism>
<name>A0A0F5ZNR7_STEMA</name>
<comment type="caution">
    <text evidence="1">The sequence shown here is derived from an EMBL/GenBank/DDBJ whole genome shotgun (WGS) entry which is preliminary data.</text>
</comment>
<evidence type="ECO:0000313" key="2">
    <source>
        <dbReference type="Proteomes" id="UP000243478"/>
    </source>
</evidence>
<evidence type="ECO:0000313" key="1">
    <source>
        <dbReference type="EMBL" id="KKD57294.1"/>
    </source>
</evidence>
<dbReference type="Proteomes" id="UP000243478">
    <property type="component" value="Unassembled WGS sequence"/>
</dbReference>